<evidence type="ECO:0000259" key="1">
    <source>
        <dbReference type="PROSITE" id="PS51186"/>
    </source>
</evidence>
<name>A0A4R4YCX5_9ACTN</name>
<dbReference type="PROSITE" id="PS51186">
    <property type="entry name" value="GNAT"/>
    <property type="match status" value="1"/>
</dbReference>
<protein>
    <submittedName>
        <fullName evidence="2">GNAT family N-acetyltransferase</fullName>
    </submittedName>
</protein>
<evidence type="ECO:0000313" key="3">
    <source>
        <dbReference type="Proteomes" id="UP000295302"/>
    </source>
</evidence>
<dbReference type="InterPro" id="IPR016181">
    <property type="entry name" value="Acyl_CoA_acyltransferase"/>
</dbReference>
<dbReference type="Gene3D" id="3.40.630.30">
    <property type="match status" value="1"/>
</dbReference>
<gene>
    <name evidence="2" type="ORF">E1286_30595</name>
</gene>
<dbReference type="Proteomes" id="UP000295302">
    <property type="component" value="Unassembled WGS sequence"/>
</dbReference>
<dbReference type="Pfam" id="PF08445">
    <property type="entry name" value="FR47"/>
    <property type="match status" value="1"/>
</dbReference>
<organism evidence="2 3">
    <name type="scientific">Nonomuraea terrae</name>
    <dbReference type="NCBI Taxonomy" id="2530383"/>
    <lineage>
        <taxon>Bacteria</taxon>
        <taxon>Bacillati</taxon>
        <taxon>Actinomycetota</taxon>
        <taxon>Actinomycetes</taxon>
        <taxon>Streptosporangiales</taxon>
        <taxon>Streptosporangiaceae</taxon>
        <taxon>Nonomuraea</taxon>
    </lineage>
</organism>
<reference evidence="2 3" key="1">
    <citation type="submission" date="2019-03" db="EMBL/GenBank/DDBJ databases">
        <title>Draft genome sequences of novel Actinobacteria.</title>
        <authorList>
            <person name="Sahin N."/>
            <person name="Ay H."/>
            <person name="Saygin H."/>
        </authorList>
    </citation>
    <scope>NUCLEOTIDE SEQUENCE [LARGE SCALE GENOMIC DNA]</scope>
    <source>
        <strain evidence="2 3">CH32</strain>
    </source>
</reference>
<dbReference type="RefSeq" id="WP_281282780.1">
    <property type="nucleotide sequence ID" value="NZ_SMKQ01000126.1"/>
</dbReference>
<keyword evidence="2" id="KW-0808">Transferase</keyword>
<keyword evidence="3" id="KW-1185">Reference proteome</keyword>
<proteinExistence type="predicted"/>
<dbReference type="AlphaFoldDB" id="A0A4R4YCX5"/>
<evidence type="ECO:0000313" key="2">
    <source>
        <dbReference type="EMBL" id="TDD42475.1"/>
    </source>
</evidence>
<accession>A0A4R4YCX5</accession>
<dbReference type="GO" id="GO:0016747">
    <property type="term" value="F:acyltransferase activity, transferring groups other than amino-acyl groups"/>
    <property type="evidence" value="ECO:0007669"/>
    <property type="project" value="InterPro"/>
</dbReference>
<dbReference type="InterPro" id="IPR013653">
    <property type="entry name" value="GCN5-like_dom"/>
</dbReference>
<dbReference type="InterPro" id="IPR000182">
    <property type="entry name" value="GNAT_dom"/>
</dbReference>
<dbReference type="SUPFAM" id="SSF55729">
    <property type="entry name" value="Acyl-CoA N-acyltransferases (Nat)"/>
    <property type="match status" value="1"/>
</dbReference>
<comment type="caution">
    <text evidence="2">The sequence shown here is derived from an EMBL/GenBank/DDBJ whole genome shotgun (WGS) entry which is preliminary data.</text>
</comment>
<dbReference type="EMBL" id="SMKQ01000126">
    <property type="protein sequence ID" value="TDD42475.1"/>
    <property type="molecule type" value="Genomic_DNA"/>
</dbReference>
<sequence>RASFRGRGLAERVCRWVSAQLVAAHGRAALMVDDDNAAALAVYERIGYRRRPVMAAHVGRNF</sequence>
<feature type="domain" description="N-acetyltransferase" evidence="1">
    <location>
        <begin position="1"/>
        <end position="62"/>
    </location>
</feature>
<feature type="non-terminal residue" evidence="2">
    <location>
        <position position="1"/>
    </location>
</feature>